<keyword evidence="2 4" id="KW-0238">DNA-binding</keyword>
<dbReference type="PANTHER" id="PTHR47506:SF3">
    <property type="entry name" value="HTH-TYPE TRANSCRIPTIONAL REGULATOR LMRA"/>
    <property type="match status" value="1"/>
</dbReference>
<gene>
    <name evidence="6" type="ORF">O7A60_21775</name>
</gene>
<comment type="caution">
    <text evidence="6">The sequence shown here is derived from an EMBL/GenBank/DDBJ whole genome shotgun (WGS) entry which is preliminary data.</text>
</comment>
<evidence type="ECO:0000256" key="1">
    <source>
        <dbReference type="ARBA" id="ARBA00023015"/>
    </source>
</evidence>
<evidence type="ECO:0000313" key="6">
    <source>
        <dbReference type="EMBL" id="MEI9411378.1"/>
    </source>
</evidence>
<evidence type="ECO:0000313" key="7">
    <source>
        <dbReference type="Proteomes" id="UP001387293"/>
    </source>
</evidence>
<dbReference type="InterPro" id="IPR009057">
    <property type="entry name" value="Homeodomain-like_sf"/>
</dbReference>
<evidence type="ECO:0000256" key="4">
    <source>
        <dbReference type="PROSITE-ProRule" id="PRU00335"/>
    </source>
</evidence>
<dbReference type="InterPro" id="IPR054156">
    <property type="entry name" value="YxaF_TetR_C"/>
</dbReference>
<dbReference type="Pfam" id="PF21993">
    <property type="entry name" value="TetR_C_13_2"/>
    <property type="match status" value="1"/>
</dbReference>
<dbReference type="SUPFAM" id="SSF48498">
    <property type="entry name" value="Tetracyclin repressor-like, C-terminal domain"/>
    <property type="match status" value="1"/>
</dbReference>
<evidence type="ECO:0000256" key="3">
    <source>
        <dbReference type="ARBA" id="ARBA00023163"/>
    </source>
</evidence>
<evidence type="ECO:0000256" key="2">
    <source>
        <dbReference type="ARBA" id="ARBA00023125"/>
    </source>
</evidence>
<dbReference type="EMBL" id="JAPYKS010000017">
    <property type="protein sequence ID" value="MEI9411378.1"/>
    <property type="molecule type" value="Genomic_DNA"/>
</dbReference>
<sequence>MRRKVLDVAEVAFQARGYHASSLGDLMTAAGVSGGALHHHFPTKKALALAVIDERVAAAVEETWIAPVRRAASAREGVRQVFEAVAAELERQGFVRGCPLNNLAHELSLADPEFRIALAGIFAAWRQAIADKIRADQQEGREQGTDPEHFALVAVATYSGAMSLAKTEQHAGPLRDCLAAFERSAAHAASSQGDPGARRRRRVLRRFGST</sequence>
<dbReference type="PRINTS" id="PR00455">
    <property type="entry name" value="HTHTETR"/>
</dbReference>
<dbReference type="PANTHER" id="PTHR47506">
    <property type="entry name" value="TRANSCRIPTIONAL REGULATORY PROTEIN"/>
    <property type="match status" value="1"/>
</dbReference>
<dbReference type="Pfam" id="PF00440">
    <property type="entry name" value="TetR_N"/>
    <property type="match status" value="1"/>
</dbReference>
<accession>A0ABU8L2J8</accession>
<feature type="DNA-binding region" description="H-T-H motif" evidence="4">
    <location>
        <begin position="22"/>
        <end position="41"/>
    </location>
</feature>
<organism evidence="6 7">
    <name type="scientific">Mesorhizobium salmacidum</name>
    <dbReference type="NCBI Taxonomy" id="3015171"/>
    <lineage>
        <taxon>Bacteria</taxon>
        <taxon>Pseudomonadati</taxon>
        <taxon>Pseudomonadota</taxon>
        <taxon>Alphaproteobacteria</taxon>
        <taxon>Hyphomicrobiales</taxon>
        <taxon>Phyllobacteriaceae</taxon>
        <taxon>Mesorhizobium</taxon>
    </lineage>
</organism>
<dbReference type="Proteomes" id="UP001387293">
    <property type="component" value="Unassembled WGS sequence"/>
</dbReference>
<keyword evidence="1" id="KW-0805">Transcription regulation</keyword>
<protein>
    <submittedName>
        <fullName evidence="6">TetR/AcrR family transcriptional regulator</fullName>
    </submittedName>
</protein>
<reference evidence="6 7" key="1">
    <citation type="submission" date="2022-12" db="EMBL/GenBank/DDBJ databases">
        <authorList>
            <person name="Muema E."/>
        </authorList>
    </citation>
    <scope>NUCLEOTIDE SEQUENCE [LARGE SCALE GENOMIC DNA]</scope>
    <source>
        <strain evidence="7">1326</strain>
    </source>
</reference>
<feature type="domain" description="HTH tetR-type" evidence="5">
    <location>
        <begin position="1"/>
        <end position="59"/>
    </location>
</feature>
<dbReference type="PROSITE" id="PS01081">
    <property type="entry name" value="HTH_TETR_1"/>
    <property type="match status" value="1"/>
</dbReference>
<dbReference type="SUPFAM" id="SSF46689">
    <property type="entry name" value="Homeodomain-like"/>
    <property type="match status" value="1"/>
</dbReference>
<dbReference type="InterPro" id="IPR001647">
    <property type="entry name" value="HTH_TetR"/>
</dbReference>
<evidence type="ECO:0000259" key="5">
    <source>
        <dbReference type="PROSITE" id="PS50977"/>
    </source>
</evidence>
<name>A0ABU8L2J8_9HYPH</name>
<dbReference type="PROSITE" id="PS50977">
    <property type="entry name" value="HTH_TETR_2"/>
    <property type="match status" value="1"/>
</dbReference>
<proteinExistence type="predicted"/>
<keyword evidence="3" id="KW-0804">Transcription</keyword>
<keyword evidence="7" id="KW-1185">Reference proteome</keyword>
<dbReference type="RefSeq" id="WP_337107953.1">
    <property type="nucleotide sequence ID" value="NZ_JAPYKS010000017.1"/>
</dbReference>
<dbReference type="Gene3D" id="1.10.357.10">
    <property type="entry name" value="Tetracycline Repressor, domain 2"/>
    <property type="match status" value="1"/>
</dbReference>
<dbReference type="InterPro" id="IPR023772">
    <property type="entry name" value="DNA-bd_HTH_TetR-type_CS"/>
</dbReference>
<dbReference type="InterPro" id="IPR036271">
    <property type="entry name" value="Tet_transcr_reg_TetR-rel_C_sf"/>
</dbReference>